<dbReference type="RefSeq" id="WP_144991399.1">
    <property type="nucleotide sequence ID" value="NZ_VNJK01000001.1"/>
</dbReference>
<sequence length="45" mass="5186">MRDFSWNVFAMTGDVDAYLLYKHIAQIRDTVPMDGESLQPSEHAE</sequence>
<gene>
    <name evidence="1" type="ORF">FPZ44_15275</name>
</gene>
<evidence type="ECO:0000313" key="2">
    <source>
        <dbReference type="Proteomes" id="UP000318102"/>
    </source>
</evidence>
<accession>A0A559J351</accession>
<protein>
    <submittedName>
        <fullName evidence="1">YqzL family protein</fullName>
    </submittedName>
</protein>
<proteinExistence type="predicted"/>
<dbReference type="Pfam" id="PF14006">
    <property type="entry name" value="YqzL"/>
    <property type="match status" value="1"/>
</dbReference>
<dbReference type="InterPro" id="IPR025617">
    <property type="entry name" value="YqzL"/>
</dbReference>
<dbReference type="Proteomes" id="UP000318102">
    <property type="component" value="Unassembled WGS sequence"/>
</dbReference>
<comment type="caution">
    <text evidence="1">The sequence shown here is derived from an EMBL/GenBank/DDBJ whole genome shotgun (WGS) entry which is preliminary data.</text>
</comment>
<name>A0A559J351_9BACL</name>
<dbReference type="OrthoDB" id="1650227at2"/>
<reference evidence="1 2" key="1">
    <citation type="submission" date="2019-07" db="EMBL/GenBank/DDBJ databases">
        <authorList>
            <person name="Kim J."/>
        </authorList>
    </citation>
    <scope>NUCLEOTIDE SEQUENCE [LARGE SCALE GENOMIC DNA]</scope>
    <source>
        <strain evidence="1 2">N4</strain>
    </source>
</reference>
<evidence type="ECO:0000313" key="1">
    <source>
        <dbReference type="EMBL" id="TVX94291.1"/>
    </source>
</evidence>
<keyword evidence="2" id="KW-1185">Reference proteome</keyword>
<dbReference type="EMBL" id="VNJK01000001">
    <property type="protein sequence ID" value="TVX94291.1"/>
    <property type="molecule type" value="Genomic_DNA"/>
</dbReference>
<organism evidence="1 2">
    <name type="scientific">Paenibacillus agilis</name>
    <dbReference type="NCBI Taxonomy" id="3020863"/>
    <lineage>
        <taxon>Bacteria</taxon>
        <taxon>Bacillati</taxon>
        <taxon>Bacillota</taxon>
        <taxon>Bacilli</taxon>
        <taxon>Bacillales</taxon>
        <taxon>Paenibacillaceae</taxon>
        <taxon>Paenibacillus</taxon>
    </lineage>
</organism>
<dbReference type="AlphaFoldDB" id="A0A559J351"/>